<keyword evidence="3" id="KW-1185">Reference proteome</keyword>
<keyword evidence="1" id="KW-1133">Transmembrane helix</keyword>
<dbReference type="Proteomes" id="UP001175226">
    <property type="component" value="Unassembled WGS sequence"/>
</dbReference>
<gene>
    <name evidence="2" type="ORF">EV421DRAFT_2023113</name>
</gene>
<dbReference type="AlphaFoldDB" id="A0AA39MI15"/>
<dbReference type="EMBL" id="JAUEPT010000073">
    <property type="protein sequence ID" value="KAK0434210.1"/>
    <property type="molecule type" value="Genomic_DNA"/>
</dbReference>
<evidence type="ECO:0000313" key="3">
    <source>
        <dbReference type="Proteomes" id="UP001175226"/>
    </source>
</evidence>
<protein>
    <submittedName>
        <fullName evidence="2">Uncharacterized protein</fullName>
    </submittedName>
</protein>
<keyword evidence="1" id="KW-0472">Membrane</keyword>
<feature type="transmembrane region" description="Helical" evidence="1">
    <location>
        <begin position="54"/>
        <end position="75"/>
    </location>
</feature>
<accession>A0AA39MI15</accession>
<evidence type="ECO:0000313" key="2">
    <source>
        <dbReference type="EMBL" id="KAK0434210.1"/>
    </source>
</evidence>
<name>A0AA39MI15_9AGAR</name>
<sequence>MVVTVKKGKLRVRIMSNARSDLKLRKQQITENGHWEVLQEGKENRGELPRLRTVLSLLASLGFHIFVRVPLPFILMTTEFTNRQRYLVHDIAIMNSKVVKESPFPRADIESSPDQIQKGMEHIHGLGLERAGHNDPKTTEFESNSYGVEKIREWMEEKLSRGNDSVGVA</sequence>
<proteinExistence type="predicted"/>
<organism evidence="2 3">
    <name type="scientific">Armillaria borealis</name>
    <dbReference type="NCBI Taxonomy" id="47425"/>
    <lineage>
        <taxon>Eukaryota</taxon>
        <taxon>Fungi</taxon>
        <taxon>Dikarya</taxon>
        <taxon>Basidiomycota</taxon>
        <taxon>Agaricomycotina</taxon>
        <taxon>Agaricomycetes</taxon>
        <taxon>Agaricomycetidae</taxon>
        <taxon>Agaricales</taxon>
        <taxon>Marasmiineae</taxon>
        <taxon>Physalacriaceae</taxon>
        <taxon>Armillaria</taxon>
    </lineage>
</organism>
<keyword evidence="1" id="KW-0812">Transmembrane</keyword>
<comment type="caution">
    <text evidence="2">The sequence shown here is derived from an EMBL/GenBank/DDBJ whole genome shotgun (WGS) entry which is preliminary data.</text>
</comment>
<evidence type="ECO:0000256" key="1">
    <source>
        <dbReference type="SAM" id="Phobius"/>
    </source>
</evidence>
<reference evidence="2" key="1">
    <citation type="submission" date="2023-06" db="EMBL/GenBank/DDBJ databases">
        <authorList>
            <consortium name="Lawrence Berkeley National Laboratory"/>
            <person name="Ahrendt S."/>
            <person name="Sahu N."/>
            <person name="Indic B."/>
            <person name="Wong-Bajracharya J."/>
            <person name="Merenyi Z."/>
            <person name="Ke H.-M."/>
            <person name="Monk M."/>
            <person name="Kocsube S."/>
            <person name="Drula E."/>
            <person name="Lipzen A."/>
            <person name="Balint B."/>
            <person name="Henrissat B."/>
            <person name="Andreopoulos B."/>
            <person name="Martin F.M."/>
            <person name="Harder C.B."/>
            <person name="Rigling D."/>
            <person name="Ford K.L."/>
            <person name="Foster G.D."/>
            <person name="Pangilinan J."/>
            <person name="Papanicolaou A."/>
            <person name="Barry K."/>
            <person name="LaButti K."/>
            <person name="Viragh M."/>
            <person name="Koriabine M."/>
            <person name="Yan M."/>
            <person name="Riley R."/>
            <person name="Champramary S."/>
            <person name="Plett K.L."/>
            <person name="Tsai I.J."/>
            <person name="Slot J."/>
            <person name="Sipos G."/>
            <person name="Plett J."/>
            <person name="Nagy L.G."/>
            <person name="Grigoriev I.V."/>
        </authorList>
    </citation>
    <scope>NUCLEOTIDE SEQUENCE</scope>
    <source>
        <strain evidence="2">FPL87.14</strain>
    </source>
</reference>